<dbReference type="Gene3D" id="3.20.20.140">
    <property type="entry name" value="Metal-dependent hydrolases"/>
    <property type="match status" value="1"/>
</dbReference>
<name>A0A7W3PLS3_9MICO</name>
<keyword evidence="1" id="KW-0732">Signal</keyword>
<evidence type="ECO:0000313" key="3">
    <source>
        <dbReference type="Proteomes" id="UP000526083"/>
    </source>
</evidence>
<dbReference type="AlphaFoldDB" id="A0A7W3PLS3"/>
<protein>
    <submittedName>
        <fullName evidence="2">Microsomal dipeptidase-like Zn-dependent dipeptidase</fullName>
    </submittedName>
</protein>
<dbReference type="InterPro" id="IPR032466">
    <property type="entry name" value="Metal_Hydrolase"/>
</dbReference>
<comment type="caution">
    <text evidence="2">The sequence shown here is derived from an EMBL/GenBank/DDBJ whole genome shotgun (WGS) entry which is preliminary data.</text>
</comment>
<keyword evidence="3" id="KW-1185">Reference proteome</keyword>
<proteinExistence type="predicted"/>
<dbReference type="Proteomes" id="UP000526083">
    <property type="component" value="Unassembled WGS sequence"/>
</dbReference>
<dbReference type="SUPFAM" id="SSF51556">
    <property type="entry name" value="Metallo-dependent hydrolases"/>
    <property type="match status" value="1"/>
</dbReference>
<accession>A0A7W3PLS3</accession>
<feature type="chain" id="PRO_5030843593" evidence="1">
    <location>
        <begin position="32"/>
        <end position="688"/>
    </location>
</feature>
<evidence type="ECO:0000313" key="2">
    <source>
        <dbReference type="EMBL" id="MBA8816296.1"/>
    </source>
</evidence>
<dbReference type="EMBL" id="JACGWY010000002">
    <property type="protein sequence ID" value="MBA8816296.1"/>
    <property type="molecule type" value="Genomic_DNA"/>
</dbReference>
<evidence type="ECO:0000256" key="1">
    <source>
        <dbReference type="SAM" id="SignalP"/>
    </source>
</evidence>
<dbReference type="RefSeq" id="WP_167050015.1">
    <property type="nucleotide sequence ID" value="NZ_JAAOZB010000002.1"/>
</dbReference>
<reference evidence="2 3" key="1">
    <citation type="submission" date="2020-07" db="EMBL/GenBank/DDBJ databases">
        <title>Sequencing the genomes of 1000 actinobacteria strains.</title>
        <authorList>
            <person name="Klenk H.-P."/>
        </authorList>
    </citation>
    <scope>NUCLEOTIDE SEQUENCE [LARGE SCALE GENOMIC DNA]</scope>
    <source>
        <strain evidence="2 3">DSM 27576</strain>
    </source>
</reference>
<gene>
    <name evidence="2" type="ORF">FHX48_001369</name>
</gene>
<organism evidence="2 3">
    <name type="scientific">Microbacterium halimionae</name>
    <dbReference type="NCBI Taxonomy" id="1526413"/>
    <lineage>
        <taxon>Bacteria</taxon>
        <taxon>Bacillati</taxon>
        <taxon>Actinomycetota</taxon>
        <taxon>Actinomycetes</taxon>
        <taxon>Micrococcales</taxon>
        <taxon>Microbacteriaceae</taxon>
        <taxon>Microbacterium</taxon>
    </lineage>
</organism>
<sequence>MKTRPTRASLRNVAVAGIVLVVAAGALTAPAAASESTPVTDLDGSCMLLRVIADGTTAGQNNYIEKASVGYGTRADAASAEPIAFDATGLGTYQLTDSGGSDLYESVLGYVWAGDGYGPEADWTITGTEGAYRITATTSGTGIGSRSGKLTVAAGSFTFEPATGCSFPPAATTGLITPATEPAVNADGTLNGYIDAHAHPAGSAAFGGEFVCGSPFAPGGIEVALGGCTSHTIGAGALFEAVIGGSDPFAGDEGWPGFSDWPSSEAMLHEQAYYKGVERAWQGGMRVLNALLVGNRVICELYPERVTSCDEGEQILAQAQLLNDMQDYIDAQSGGPGEGWFQIATTPVEVREIADEGKLAVVLGAETSELFGCRVIDGVAQCDEEDIDTGLDEMSALGVSGLYPIHKFDNAFGGTRFDAGVTGAAINVGNLISTGSWWQAESCAGPSDNEQPISNDAIADLLSAGVNVPAGTTLPVYPEGPICNVQELTALGEYLVEGMMDRGMIIHIDHMGVRTAQAVLDITEDADYSGVASVHSWSDPTITGRIAQSGGFVAGYAYSAADAGNGEPDFLTQWRENSAAAAGTMNAYGVGSDVNGLAVQPGARLDADTVPLQYPFTTPNGAVFERQVFGDRTWDLNTDGVSQYGMYADWFADVIAYAGSDSALLEQQMMGGAESYVQMWEEALSWTE</sequence>
<feature type="signal peptide" evidence="1">
    <location>
        <begin position="1"/>
        <end position="31"/>
    </location>
</feature>